<protein>
    <submittedName>
        <fullName evidence="3">Unplaced genomic scaffold scaffold_31, whole genome shotgun sequence</fullName>
    </submittedName>
</protein>
<sequence>MAATTTLRVGVVQFAPKIGKVQANIAKARELCNGLTPRCVDLLCFPEMIFTGYMFPDATSISPYLEHPKTGPTCTFCAELARRLECYVAAGFPERLMWDSSTTGGVAHRPPAIGFNTAVLYSPTGEPLTLYRKSNLFETDLSWATPGSGFTVLDLPPPLGRTTIAICNDLNVHQPAVWDSLEDGPYELARHCMREGTKLLVLLNAWLKARDDEEEEETSGSDGEAPGTEEGEGAHDVDDDDDDDDGLEPNWKTLNWWAHRLRPTWAHHSTTEQENDDQQTVCQINGSGSKDLVVIACNRVGDEGGKTFVGSSAALMMRRGSGRPKLLHAMGEREENIGIWSIPMRL</sequence>
<feature type="compositionally biased region" description="Acidic residues" evidence="1">
    <location>
        <begin position="227"/>
        <end position="247"/>
    </location>
</feature>
<evidence type="ECO:0000313" key="3">
    <source>
        <dbReference type="EMBL" id="KIK24592.1"/>
    </source>
</evidence>
<dbReference type="InterPro" id="IPR039703">
    <property type="entry name" value="Nta1"/>
</dbReference>
<evidence type="ECO:0000256" key="1">
    <source>
        <dbReference type="SAM" id="MobiDB-lite"/>
    </source>
</evidence>
<organism evidence="3 4">
    <name type="scientific">Pisolithus microcarpus 441</name>
    <dbReference type="NCBI Taxonomy" id="765257"/>
    <lineage>
        <taxon>Eukaryota</taxon>
        <taxon>Fungi</taxon>
        <taxon>Dikarya</taxon>
        <taxon>Basidiomycota</taxon>
        <taxon>Agaricomycotina</taxon>
        <taxon>Agaricomycetes</taxon>
        <taxon>Agaricomycetidae</taxon>
        <taxon>Boletales</taxon>
        <taxon>Sclerodermatineae</taxon>
        <taxon>Pisolithaceae</taxon>
        <taxon>Pisolithus</taxon>
    </lineage>
</organism>
<proteinExistence type="predicted"/>
<dbReference type="InterPro" id="IPR003010">
    <property type="entry name" value="C-N_Hydrolase"/>
</dbReference>
<dbReference type="GO" id="GO:0070773">
    <property type="term" value="F:protein-N-terminal glutamine amidohydrolase activity"/>
    <property type="evidence" value="ECO:0007669"/>
    <property type="project" value="InterPro"/>
</dbReference>
<dbReference type="SUPFAM" id="SSF56317">
    <property type="entry name" value="Carbon-nitrogen hydrolase"/>
    <property type="match status" value="1"/>
</dbReference>
<keyword evidence="4" id="KW-1185">Reference proteome</keyword>
<dbReference type="Proteomes" id="UP000054018">
    <property type="component" value="Unassembled WGS sequence"/>
</dbReference>
<dbReference type="Gene3D" id="3.60.110.10">
    <property type="entry name" value="Carbon-nitrogen hydrolase"/>
    <property type="match status" value="1"/>
</dbReference>
<dbReference type="Pfam" id="PF00795">
    <property type="entry name" value="CN_hydrolase"/>
    <property type="match status" value="1"/>
</dbReference>
<name>A0A0C9ZQL9_9AGAM</name>
<dbReference type="GO" id="GO:0030163">
    <property type="term" value="P:protein catabolic process"/>
    <property type="evidence" value="ECO:0007669"/>
    <property type="project" value="TreeGrafter"/>
</dbReference>
<dbReference type="InterPro" id="IPR036526">
    <property type="entry name" value="C-N_Hydrolase_sf"/>
</dbReference>
<dbReference type="EMBL" id="KN833715">
    <property type="protein sequence ID" value="KIK24592.1"/>
    <property type="molecule type" value="Genomic_DNA"/>
</dbReference>
<accession>A0A0C9ZQL9</accession>
<evidence type="ECO:0000313" key="4">
    <source>
        <dbReference type="Proteomes" id="UP000054018"/>
    </source>
</evidence>
<dbReference type="OrthoDB" id="201515at2759"/>
<dbReference type="PROSITE" id="PS50263">
    <property type="entry name" value="CN_HYDROLASE"/>
    <property type="match status" value="1"/>
</dbReference>
<dbReference type="STRING" id="765257.A0A0C9ZQL9"/>
<feature type="region of interest" description="Disordered" evidence="1">
    <location>
        <begin position="211"/>
        <end position="249"/>
    </location>
</feature>
<evidence type="ECO:0000259" key="2">
    <source>
        <dbReference type="PROSITE" id="PS50263"/>
    </source>
</evidence>
<dbReference type="GO" id="GO:0008418">
    <property type="term" value="F:protein-N-terminal asparagine amidohydrolase activity"/>
    <property type="evidence" value="ECO:0007669"/>
    <property type="project" value="InterPro"/>
</dbReference>
<gene>
    <name evidence="3" type="ORF">PISMIDRAFT_98329</name>
</gene>
<reference evidence="3 4" key="1">
    <citation type="submission" date="2014-04" db="EMBL/GenBank/DDBJ databases">
        <authorList>
            <consortium name="DOE Joint Genome Institute"/>
            <person name="Kuo A."/>
            <person name="Kohler A."/>
            <person name="Costa M.D."/>
            <person name="Nagy L.G."/>
            <person name="Floudas D."/>
            <person name="Copeland A."/>
            <person name="Barry K.W."/>
            <person name="Cichocki N."/>
            <person name="Veneault-Fourrey C."/>
            <person name="LaButti K."/>
            <person name="Lindquist E.A."/>
            <person name="Lipzen A."/>
            <person name="Lundell T."/>
            <person name="Morin E."/>
            <person name="Murat C."/>
            <person name="Sun H."/>
            <person name="Tunlid A."/>
            <person name="Henrissat B."/>
            <person name="Grigoriev I.V."/>
            <person name="Hibbett D.S."/>
            <person name="Martin F."/>
            <person name="Nordberg H.P."/>
            <person name="Cantor M.N."/>
            <person name="Hua S.X."/>
        </authorList>
    </citation>
    <scope>NUCLEOTIDE SEQUENCE [LARGE SCALE GENOMIC DNA]</scope>
    <source>
        <strain evidence="3 4">441</strain>
    </source>
</reference>
<dbReference type="PANTHER" id="PTHR11750:SF26">
    <property type="entry name" value="PROTEIN N-TERMINAL AMIDASE"/>
    <property type="match status" value="1"/>
</dbReference>
<reference evidence="4" key="2">
    <citation type="submission" date="2015-01" db="EMBL/GenBank/DDBJ databases">
        <title>Evolutionary Origins and Diversification of the Mycorrhizal Mutualists.</title>
        <authorList>
            <consortium name="DOE Joint Genome Institute"/>
            <consortium name="Mycorrhizal Genomics Consortium"/>
            <person name="Kohler A."/>
            <person name="Kuo A."/>
            <person name="Nagy L.G."/>
            <person name="Floudas D."/>
            <person name="Copeland A."/>
            <person name="Barry K.W."/>
            <person name="Cichocki N."/>
            <person name="Veneault-Fourrey C."/>
            <person name="LaButti K."/>
            <person name="Lindquist E.A."/>
            <person name="Lipzen A."/>
            <person name="Lundell T."/>
            <person name="Morin E."/>
            <person name="Murat C."/>
            <person name="Riley R."/>
            <person name="Ohm R."/>
            <person name="Sun H."/>
            <person name="Tunlid A."/>
            <person name="Henrissat B."/>
            <person name="Grigoriev I.V."/>
            <person name="Hibbett D.S."/>
            <person name="Martin F."/>
        </authorList>
    </citation>
    <scope>NUCLEOTIDE SEQUENCE [LARGE SCALE GENOMIC DNA]</scope>
    <source>
        <strain evidence="4">441</strain>
    </source>
</reference>
<dbReference type="AlphaFoldDB" id="A0A0C9ZQL9"/>
<dbReference type="HOGENOM" id="CLU_009854_1_1_1"/>
<dbReference type="PANTHER" id="PTHR11750">
    <property type="entry name" value="PROTEIN N-TERMINAL AMIDASE"/>
    <property type="match status" value="1"/>
</dbReference>
<feature type="domain" description="CN hydrolase" evidence="2">
    <location>
        <begin position="7"/>
        <end position="344"/>
    </location>
</feature>